<dbReference type="Pfam" id="PF08486">
    <property type="entry name" value="SpoIID"/>
    <property type="match status" value="1"/>
</dbReference>
<reference evidence="3 4" key="1">
    <citation type="journal article" date="2016" name="Nat. Commun.">
        <title>Thousands of microbial genomes shed light on interconnected biogeochemical processes in an aquifer system.</title>
        <authorList>
            <person name="Anantharaman K."/>
            <person name="Brown C.T."/>
            <person name="Hug L.A."/>
            <person name="Sharon I."/>
            <person name="Castelle C.J."/>
            <person name="Probst A.J."/>
            <person name="Thomas B.C."/>
            <person name="Singh A."/>
            <person name="Wilkins M.J."/>
            <person name="Karaoz U."/>
            <person name="Brodie E.L."/>
            <person name="Williams K.H."/>
            <person name="Hubbard S.S."/>
            <person name="Banfield J.F."/>
        </authorList>
    </citation>
    <scope>NUCLEOTIDE SEQUENCE [LARGE SCALE GENOMIC DNA]</scope>
</reference>
<name>A0A1G1XAI6_9BACT</name>
<dbReference type="AlphaFoldDB" id="A0A1G1XAI6"/>
<evidence type="ECO:0000313" key="3">
    <source>
        <dbReference type="EMBL" id="OGY37043.1"/>
    </source>
</evidence>
<proteinExistence type="predicted"/>
<evidence type="ECO:0000313" key="4">
    <source>
        <dbReference type="Proteomes" id="UP000177941"/>
    </source>
</evidence>
<accession>A0A1G1XAI6</accession>
<protein>
    <recommendedName>
        <fullName evidence="2">Sporulation stage II protein D amidase enhancer LytB N-terminal domain-containing protein</fullName>
    </recommendedName>
</protein>
<dbReference type="Proteomes" id="UP000177941">
    <property type="component" value="Unassembled WGS sequence"/>
</dbReference>
<feature type="signal peptide" evidence="1">
    <location>
        <begin position="1"/>
        <end position="26"/>
    </location>
</feature>
<keyword evidence="1" id="KW-0732">Signal</keyword>
<comment type="caution">
    <text evidence="3">The sequence shown here is derived from an EMBL/GenBank/DDBJ whole genome shotgun (WGS) entry which is preliminary data.</text>
</comment>
<evidence type="ECO:0000256" key="1">
    <source>
        <dbReference type="SAM" id="SignalP"/>
    </source>
</evidence>
<organism evidence="3 4">
    <name type="scientific">Candidatus Andersenbacteria bacterium RIFCSPHIGHO2_12_FULL_45_11b</name>
    <dbReference type="NCBI Taxonomy" id="1797282"/>
    <lineage>
        <taxon>Bacteria</taxon>
        <taxon>Candidatus Anderseniibacteriota</taxon>
    </lineage>
</organism>
<evidence type="ECO:0000259" key="2">
    <source>
        <dbReference type="Pfam" id="PF08486"/>
    </source>
</evidence>
<sequence>MQLRILLVLFAAILMGLVGHAQGAHAAISQQQLIINVLPDFSHVFGSDPTNTEKAWWRARISCGEITTEDKLLSAMQYTKAQGKRVGSPNICGKTGASGAAASSAKAPINQQLIIDTLPIFIDIFGSNPTNAEKAWWRKRISCREISTEAQLVSSMRFHKAKNVRIGSPNICGISNSASKAPSGVGRKTLSGVGGHVAGATVRIGITNSDGSAVTVTGNKNFQVREGASKILATVSAGKNVAISFSGGKYRVRGSGISFDTTNKIRIVPLNGGIMEIVSYKDPSVTYPGKNYNRFRGIIEIRKCDGCNELWAINELRTEDYLKGLGETSGEGPEEYVKALGIAARTYVLYHKIVTGGRSVSKDFDITNTPNDQIYRGYEYEIITSRMSSIFAKTRGIVVTDSEADNLVSTVYFSDSDGRTRSAKEAWGTSRFPHLQRSVKDPYHVSKACNGHCVGMSAQGAYGFAKAQAWTFQKILTYYYHGVKLVKAY</sequence>
<feature type="domain" description="Sporulation stage II protein D amidase enhancer LytB N-terminal" evidence="2">
    <location>
        <begin position="309"/>
        <end position="400"/>
    </location>
</feature>
<feature type="chain" id="PRO_5009581325" description="Sporulation stage II protein D amidase enhancer LytB N-terminal domain-containing protein" evidence="1">
    <location>
        <begin position="27"/>
        <end position="489"/>
    </location>
</feature>
<dbReference type="EMBL" id="MHHS01000021">
    <property type="protein sequence ID" value="OGY37043.1"/>
    <property type="molecule type" value="Genomic_DNA"/>
</dbReference>
<gene>
    <name evidence="3" type="ORF">A3E36_00430</name>
</gene>
<dbReference type="InterPro" id="IPR013693">
    <property type="entry name" value="SpoIID/LytB_N"/>
</dbReference>